<feature type="transmembrane region" description="Helical" evidence="1">
    <location>
        <begin position="108"/>
        <end position="127"/>
    </location>
</feature>
<evidence type="ECO:0000313" key="3">
    <source>
        <dbReference type="Proteomes" id="UP000639274"/>
    </source>
</evidence>
<reference evidence="2 3" key="1">
    <citation type="submission" date="2021-03" db="EMBL/GenBank/DDBJ databases">
        <title>Lysobacter sp. nov. isolated from soil of gangwondo yeongwol, south Korea.</title>
        <authorList>
            <person name="Kim K.R."/>
            <person name="Kim K.H."/>
            <person name="Jeon C.O."/>
        </authorList>
    </citation>
    <scope>NUCLEOTIDE SEQUENCE [LARGE SCALE GENOMIC DNA]</scope>
    <source>
        <strain evidence="2 3">R19</strain>
    </source>
</reference>
<name>A0A974Y6E5_9GAMM</name>
<dbReference type="RefSeq" id="WP_207526837.1">
    <property type="nucleotide sequence ID" value="NZ_CP071518.1"/>
</dbReference>
<evidence type="ECO:0000313" key="2">
    <source>
        <dbReference type="EMBL" id="QSX79576.1"/>
    </source>
</evidence>
<keyword evidence="1" id="KW-1133">Transmembrane helix</keyword>
<feature type="transmembrane region" description="Helical" evidence="1">
    <location>
        <begin position="40"/>
        <end position="65"/>
    </location>
</feature>
<keyword evidence="3" id="KW-1185">Reference proteome</keyword>
<feature type="transmembrane region" description="Helical" evidence="1">
    <location>
        <begin position="77"/>
        <end position="96"/>
    </location>
</feature>
<dbReference type="KEGG" id="lsf:I8J32_006920"/>
<proteinExistence type="predicted"/>
<evidence type="ECO:0000256" key="1">
    <source>
        <dbReference type="SAM" id="Phobius"/>
    </source>
</evidence>
<protein>
    <submittedName>
        <fullName evidence="2">Uncharacterized protein</fullName>
    </submittedName>
</protein>
<keyword evidence="1" id="KW-0812">Transmembrane</keyword>
<gene>
    <name evidence="2" type="ORF">I8J32_006920</name>
</gene>
<organism evidence="2 3">
    <name type="scientific">Agrilutibacter solisilvae</name>
    <dbReference type="NCBI Taxonomy" id="2763317"/>
    <lineage>
        <taxon>Bacteria</taxon>
        <taxon>Pseudomonadati</taxon>
        <taxon>Pseudomonadota</taxon>
        <taxon>Gammaproteobacteria</taxon>
        <taxon>Lysobacterales</taxon>
        <taxon>Lysobacteraceae</taxon>
        <taxon>Agrilutibacter</taxon>
    </lineage>
</organism>
<keyword evidence="1" id="KW-0472">Membrane</keyword>
<dbReference type="EMBL" id="CP071518">
    <property type="protein sequence ID" value="QSX79576.1"/>
    <property type="molecule type" value="Genomic_DNA"/>
</dbReference>
<accession>A0A974Y6E5</accession>
<sequence>MKPSMKPSTKYGMLAVASLGVVSLVHQARSAHLDGPQIYHYVLGVLPNVAAAVALPFAFMSVWCGQNPVGTYPATRRWFFAASIVSAVGLVVWEFLQPIRGRIYDPHDIGATIVGLGLAGLVFHASTPDRRPA</sequence>
<dbReference type="AlphaFoldDB" id="A0A974Y6E5"/>
<dbReference type="Proteomes" id="UP000639274">
    <property type="component" value="Chromosome"/>
</dbReference>